<comment type="caution">
    <text evidence="7">The sequence shown here is derived from an EMBL/GenBank/DDBJ whole genome shotgun (WGS) entry which is preliminary data.</text>
</comment>
<evidence type="ECO:0000256" key="3">
    <source>
        <dbReference type="ARBA" id="ARBA00022741"/>
    </source>
</evidence>
<dbReference type="InterPro" id="IPR002173">
    <property type="entry name" value="Carboh/pur_kinase_PfkB_CS"/>
</dbReference>
<keyword evidence="4 7" id="KW-0418">Kinase</keyword>
<evidence type="ECO:0000313" key="8">
    <source>
        <dbReference type="Proteomes" id="UP000312512"/>
    </source>
</evidence>
<dbReference type="Gene3D" id="3.40.1190.20">
    <property type="match status" value="1"/>
</dbReference>
<evidence type="ECO:0000256" key="2">
    <source>
        <dbReference type="ARBA" id="ARBA00022679"/>
    </source>
</evidence>
<organism evidence="7 8">
    <name type="scientific">Nonomuraea phyllanthi</name>
    <dbReference type="NCBI Taxonomy" id="2219224"/>
    <lineage>
        <taxon>Bacteria</taxon>
        <taxon>Bacillati</taxon>
        <taxon>Actinomycetota</taxon>
        <taxon>Actinomycetes</taxon>
        <taxon>Streptosporangiales</taxon>
        <taxon>Streptosporangiaceae</taxon>
        <taxon>Nonomuraea</taxon>
    </lineage>
</organism>
<keyword evidence="2" id="KW-0808">Transferase</keyword>
<evidence type="ECO:0000259" key="6">
    <source>
        <dbReference type="Pfam" id="PF00294"/>
    </source>
</evidence>
<dbReference type="OrthoDB" id="9808601at2"/>
<dbReference type="GO" id="GO:0016301">
    <property type="term" value="F:kinase activity"/>
    <property type="evidence" value="ECO:0007669"/>
    <property type="project" value="UniProtKB-KW"/>
</dbReference>
<dbReference type="RefSeq" id="WP_139631880.1">
    <property type="nucleotide sequence ID" value="NZ_VDLX02000006.1"/>
</dbReference>
<proteinExistence type="inferred from homology"/>
<feature type="domain" description="Carbohydrate kinase PfkB" evidence="6">
    <location>
        <begin position="3"/>
        <end position="301"/>
    </location>
</feature>
<dbReference type="SUPFAM" id="SSF53613">
    <property type="entry name" value="Ribokinase-like"/>
    <property type="match status" value="1"/>
</dbReference>
<dbReference type="PANTHER" id="PTHR43085:SF1">
    <property type="entry name" value="PSEUDOURIDINE KINASE-RELATED"/>
    <property type="match status" value="1"/>
</dbReference>
<gene>
    <name evidence="7" type="ORF">FH608_019060</name>
</gene>
<dbReference type="AlphaFoldDB" id="A0A5C4WL23"/>
<dbReference type="Proteomes" id="UP000312512">
    <property type="component" value="Unassembled WGS sequence"/>
</dbReference>
<evidence type="ECO:0000256" key="4">
    <source>
        <dbReference type="ARBA" id="ARBA00022777"/>
    </source>
</evidence>
<dbReference type="PROSITE" id="PS00584">
    <property type="entry name" value="PFKB_KINASES_2"/>
    <property type="match status" value="1"/>
</dbReference>
<dbReference type="Pfam" id="PF00294">
    <property type="entry name" value="PfkB"/>
    <property type="match status" value="1"/>
</dbReference>
<dbReference type="InterPro" id="IPR011611">
    <property type="entry name" value="PfkB_dom"/>
</dbReference>
<keyword evidence="5" id="KW-0067">ATP-binding</keyword>
<evidence type="ECO:0000256" key="5">
    <source>
        <dbReference type="ARBA" id="ARBA00022840"/>
    </source>
</evidence>
<dbReference type="CDD" id="cd01166">
    <property type="entry name" value="KdgK"/>
    <property type="match status" value="1"/>
</dbReference>
<dbReference type="EMBL" id="VDLX02000006">
    <property type="protein sequence ID" value="KAB8194266.1"/>
    <property type="molecule type" value="Genomic_DNA"/>
</dbReference>
<dbReference type="GO" id="GO:0005524">
    <property type="term" value="F:ATP binding"/>
    <property type="evidence" value="ECO:0007669"/>
    <property type="project" value="UniProtKB-KW"/>
</dbReference>
<protein>
    <submittedName>
        <fullName evidence="7">Sugar kinase</fullName>
    </submittedName>
</protein>
<dbReference type="InterPro" id="IPR029056">
    <property type="entry name" value="Ribokinase-like"/>
</dbReference>
<comment type="similarity">
    <text evidence="1">Belongs to the carbohydrate kinase PfkB family.</text>
</comment>
<evidence type="ECO:0000256" key="1">
    <source>
        <dbReference type="ARBA" id="ARBA00010688"/>
    </source>
</evidence>
<accession>A0A5C4WL23</accession>
<evidence type="ECO:0000313" key="7">
    <source>
        <dbReference type="EMBL" id="KAB8194266.1"/>
    </source>
</evidence>
<keyword evidence="8" id="KW-1185">Reference proteome</keyword>
<name>A0A5C4WL23_9ACTN</name>
<reference evidence="7 8" key="1">
    <citation type="submission" date="2019-10" db="EMBL/GenBank/DDBJ databases">
        <title>Nonomuraea sp. nov., isolated from Phyllanthus amarus.</title>
        <authorList>
            <person name="Klykleung N."/>
            <person name="Tanasupawat S."/>
        </authorList>
    </citation>
    <scope>NUCLEOTIDE SEQUENCE [LARGE SCALE GENOMIC DNA]</scope>
    <source>
        <strain evidence="7 8">PA1-10</strain>
    </source>
</reference>
<dbReference type="InterPro" id="IPR050306">
    <property type="entry name" value="PfkB_Carbo_kinase"/>
</dbReference>
<dbReference type="PANTHER" id="PTHR43085">
    <property type="entry name" value="HEXOKINASE FAMILY MEMBER"/>
    <property type="match status" value="1"/>
</dbReference>
<keyword evidence="3" id="KW-0547">Nucleotide-binding</keyword>
<sequence>MGELVTLGEVMAVTRVSGIGTPSPGAAAMLSYAGAEATVAIGVARLGHRATWLGRLGRDAAADMILTSMRGEGVDVSRTARDGDRPTGQMTRYRRTADRVVVAYHRREGAGVRLSPGDVATEAIVSADVLHLTGITPALGPEPAAAVERALAVAEQAGVPVSFDVNYRALLWPPEQAGEVLRRLVGRAEVVFAGLEEARLLANRASAAQADANDPGVLARLLLDLGPREVVIKLGREGAYVTDGNVVLRVPAREVSEVDPVGAGDAFVAGYLSGRLDGLDLAGRAGRGVTCGAFAVATWGDWEGLPRRRELDLLAAGDGVAR</sequence>